<evidence type="ECO:0000256" key="1">
    <source>
        <dbReference type="ARBA" id="ARBA00006336"/>
    </source>
</evidence>
<reference evidence="4 5" key="1">
    <citation type="submission" date="2021-01" db="EMBL/GenBank/DDBJ databases">
        <title>Genomic Encyclopedia of Type Strains, Phase IV (KMG-IV): sequencing the most valuable type-strain genomes for metagenomic binning, comparative biology and taxonomic classification.</title>
        <authorList>
            <person name="Goeker M."/>
        </authorList>
    </citation>
    <scope>NUCLEOTIDE SEQUENCE [LARGE SCALE GENOMIC DNA]</scope>
    <source>
        <strain evidence="4 5">DSM 100968</strain>
    </source>
</reference>
<evidence type="ECO:0000256" key="2">
    <source>
        <dbReference type="ARBA" id="ARBA00022801"/>
    </source>
</evidence>
<accession>A0ABS2Q535</accession>
<comment type="caution">
    <text evidence="4">The sequence shown here is derived from an EMBL/GenBank/DDBJ whole genome shotgun (WGS) entry which is preliminary data.</text>
</comment>
<evidence type="ECO:0000313" key="4">
    <source>
        <dbReference type="EMBL" id="MBM7656898.1"/>
    </source>
</evidence>
<protein>
    <submittedName>
        <fullName evidence="4">Nicotinamidase-related amidase</fullName>
    </submittedName>
</protein>
<keyword evidence="2" id="KW-0378">Hydrolase</keyword>
<dbReference type="PANTHER" id="PTHR43540">
    <property type="entry name" value="PEROXYUREIDOACRYLATE/UREIDOACRYLATE AMIDOHYDROLASE-RELATED"/>
    <property type="match status" value="1"/>
</dbReference>
<comment type="similarity">
    <text evidence="1">Belongs to the isochorismatase family.</text>
</comment>
<name>A0ABS2Q535_9BACL</name>
<dbReference type="Proteomes" id="UP000823201">
    <property type="component" value="Unassembled WGS sequence"/>
</dbReference>
<sequence length="182" mass="20266">MLDFKKTALVLIDLQKGIVSGPSGREAVTNAVKLVDEFHNHHGLVIFVTVDFTDGREILHVISDKPAFGTKPPAGWAELDPALEVHPSDLRLTKRQWGAFFGTELDLQLRRRGIDTIVLAGISTNRGVESTAREAFHLGYNQIFAEDAMTAHTEEEHQASIRYIFPYLGCVRKTNQIVGQDD</sequence>
<dbReference type="EMBL" id="JAFBEV010000002">
    <property type="protein sequence ID" value="MBM7656898.1"/>
    <property type="molecule type" value="Genomic_DNA"/>
</dbReference>
<feature type="domain" description="Isochorismatase-like" evidence="3">
    <location>
        <begin position="7"/>
        <end position="175"/>
    </location>
</feature>
<dbReference type="SUPFAM" id="SSF52499">
    <property type="entry name" value="Isochorismatase-like hydrolases"/>
    <property type="match status" value="1"/>
</dbReference>
<gene>
    <name evidence="4" type="ORF">JOC27_000335</name>
</gene>
<evidence type="ECO:0000313" key="5">
    <source>
        <dbReference type="Proteomes" id="UP000823201"/>
    </source>
</evidence>
<dbReference type="Pfam" id="PF00857">
    <property type="entry name" value="Isochorismatase"/>
    <property type="match status" value="1"/>
</dbReference>
<dbReference type="InterPro" id="IPR036380">
    <property type="entry name" value="Isochorismatase-like_sf"/>
</dbReference>
<dbReference type="Gene3D" id="3.40.50.850">
    <property type="entry name" value="Isochorismatase-like"/>
    <property type="match status" value="1"/>
</dbReference>
<dbReference type="PANTHER" id="PTHR43540:SF7">
    <property type="entry name" value="ISOCHORISMATASE FAMILY PROTEIN YECD"/>
    <property type="match status" value="1"/>
</dbReference>
<keyword evidence="5" id="KW-1185">Reference proteome</keyword>
<dbReference type="InterPro" id="IPR000868">
    <property type="entry name" value="Isochorismatase-like_dom"/>
</dbReference>
<organism evidence="4 5">
    <name type="scientific">Sporolactobacillus spathodeae</name>
    <dbReference type="NCBI Taxonomy" id="1465502"/>
    <lineage>
        <taxon>Bacteria</taxon>
        <taxon>Bacillati</taxon>
        <taxon>Bacillota</taxon>
        <taxon>Bacilli</taxon>
        <taxon>Bacillales</taxon>
        <taxon>Sporolactobacillaceae</taxon>
        <taxon>Sporolactobacillus</taxon>
    </lineage>
</organism>
<proteinExistence type="inferred from homology"/>
<dbReference type="InterPro" id="IPR050272">
    <property type="entry name" value="Isochorismatase-like_hydrls"/>
</dbReference>
<evidence type="ECO:0000259" key="3">
    <source>
        <dbReference type="Pfam" id="PF00857"/>
    </source>
</evidence>
<dbReference type="CDD" id="cd00431">
    <property type="entry name" value="cysteine_hydrolases"/>
    <property type="match status" value="1"/>
</dbReference>